<name>A0AAF0DY86_9BASI</name>
<keyword evidence="2" id="KW-1185">Reference proteome</keyword>
<accession>A0AAF0DY86</accession>
<proteinExistence type="predicted"/>
<protein>
    <submittedName>
        <fullName evidence="1">Uncharacterized protein</fullName>
    </submittedName>
</protein>
<organism evidence="1 2">
    <name type="scientific">Malassezia obtusa</name>
    <dbReference type="NCBI Taxonomy" id="76774"/>
    <lineage>
        <taxon>Eukaryota</taxon>
        <taxon>Fungi</taxon>
        <taxon>Dikarya</taxon>
        <taxon>Basidiomycota</taxon>
        <taxon>Ustilaginomycotina</taxon>
        <taxon>Malasseziomycetes</taxon>
        <taxon>Malasseziales</taxon>
        <taxon>Malasseziaceae</taxon>
        <taxon>Malassezia</taxon>
    </lineage>
</organism>
<evidence type="ECO:0000313" key="2">
    <source>
        <dbReference type="Proteomes" id="UP001214603"/>
    </source>
</evidence>
<evidence type="ECO:0000313" key="1">
    <source>
        <dbReference type="EMBL" id="WFD01615.1"/>
    </source>
</evidence>
<reference evidence="1" key="1">
    <citation type="submission" date="2023-03" db="EMBL/GenBank/DDBJ databases">
        <title>Mating type loci evolution in Malassezia.</title>
        <authorList>
            <person name="Coelho M.A."/>
        </authorList>
    </citation>
    <scope>NUCLEOTIDE SEQUENCE</scope>
    <source>
        <strain evidence="1">CBS 7876</strain>
    </source>
</reference>
<dbReference type="EMBL" id="CP119934">
    <property type="protein sequence ID" value="WFD01615.1"/>
    <property type="molecule type" value="Genomic_DNA"/>
</dbReference>
<sequence>METSFVEYVNRTDPATKPYRSHSAKKNPFYGKKIFAACGAADPLVQFDYSREFLENVVVGPARNKTAQQSLEVYVQPDVQHLVTDESTY</sequence>
<gene>
    <name evidence="1" type="ORF">MOBT1_000291</name>
</gene>
<dbReference type="Proteomes" id="UP001214603">
    <property type="component" value="Chromosome 1"/>
</dbReference>
<dbReference type="AlphaFoldDB" id="A0AAF0DY86"/>